<evidence type="ECO:0000256" key="2">
    <source>
        <dbReference type="SAM" id="Phobius"/>
    </source>
</evidence>
<protein>
    <submittedName>
        <fullName evidence="3">Uncharacterized protein</fullName>
    </submittedName>
</protein>
<gene>
    <name evidence="3" type="primary">orf10</name>
</gene>
<name>A0A6F8Z2H1_STRVO</name>
<evidence type="ECO:0000313" key="3">
    <source>
        <dbReference type="EMBL" id="BCD33678.1"/>
    </source>
</evidence>
<feature type="compositionally biased region" description="Basic residues" evidence="1">
    <location>
        <begin position="61"/>
        <end position="93"/>
    </location>
</feature>
<proteinExistence type="predicted"/>
<feature type="transmembrane region" description="Helical" evidence="2">
    <location>
        <begin position="94"/>
        <end position="114"/>
    </location>
</feature>
<dbReference type="AlphaFoldDB" id="A0A6F8Z2H1"/>
<organism evidence="3">
    <name type="scientific">Streptomyces violaceusniger</name>
    <dbReference type="NCBI Taxonomy" id="68280"/>
    <lineage>
        <taxon>Bacteria</taxon>
        <taxon>Bacillati</taxon>
        <taxon>Actinomycetota</taxon>
        <taxon>Actinomycetes</taxon>
        <taxon>Kitasatosporales</taxon>
        <taxon>Streptomycetaceae</taxon>
        <taxon>Streptomyces</taxon>
        <taxon>Streptomyces violaceusniger group</taxon>
    </lineage>
</organism>
<feature type="region of interest" description="Disordered" evidence="1">
    <location>
        <begin position="31"/>
        <end position="93"/>
    </location>
</feature>
<evidence type="ECO:0000256" key="1">
    <source>
        <dbReference type="SAM" id="MobiDB-lite"/>
    </source>
</evidence>
<feature type="compositionally biased region" description="Pro residues" evidence="1">
    <location>
        <begin position="210"/>
        <end position="223"/>
    </location>
</feature>
<feature type="compositionally biased region" description="Basic and acidic residues" evidence="1">
    <location>
        <begin position="172"/>
        <end position="184"/>
    </location>
</feature>
<feature type="region of interest" description="Disordered" evidence="1">
    <location>
        <begin position="120"/>
        <end position="248"/>
    </location>
</feature>
<keyword evidence="2" id="KW-0812">Transmembrane</keyword>
<keyword evidence="2" id="KW-0472">Membrane</keyword>
<accession>A0A6F8Z2H1</accession>
<sequence>MDYCPPCRRHLNGALSCPGCGKPVEKLELPTAATAPAAEAGAAGTGDSSGAPVSRAEQRKAQKSHRSQRSRGARGSRPGRKSGHRARSGRTRRVMVTAAVLGPVLAALFVAELATEGYFREAAPTPSREKPVADPSGGVTESAEPVARDSGGPSADPSTRSGRPDKDTEDGAQEKAKGEKKAEDTTSPGPDRQTSDDPGSSAPATGGPAPSHPSTPPSKPRPTTPGTSGPIPTPKPSQTCDRFLWWCT</sequence>
<reference evidence="3" key="1">
    <citation type="submission" date="2020-03" db="EMBL/GenBank/DDBJ databases">
        <title>Biosynthetic gene cluster for putative Q6402A.</title>
        <authorList>
            <person name="Maruyama C."/>
        </authorList>
    </citation>
    <scope>NUCLEOTIDE SEQUENCE</scope>
    <source>
        <strain evidence="3">4521-SVS3</strain>
    </source>
</reference>
<dbReference type="EMBL" id="LC535008">
    <property type="protein sequence ID" value="BCD33678.1"/>
    <property type="molecule type" value="Genomic_DNA"/>
</dbReference>
<feature type="compositionally biased region" description="Low complexity" evidence="1">
    <location>
        <begin position="31"/>
        <end position="42"/>
    </location>
</feature>
<keyword evidence="2" id="KW-1133">Transmembrane helix</keyword>